<dbReference type="InterPro" id="IPR011114">
    <property type="entry name" value="RuvA_C"/>
</dbReference>
<dbReference type="InterPro" id="IPR013849">
    <property type="entry name" value="DNA_helicase_Holl-junc_RuvA_I"/>
</dbReference>
<feature type="domain" description="Helix-hairpin-helix DNA-binding motif class 1" evidence="7">
    <location>
        <begin position="72"/>
        <end position="91"/>
    </location>
</feature>
<keyword evidence="8" id="KW-0067">ATP-binding</keyword>
<dbReference type="Gene3D" id="1.10.150.20">
    <property type="entry name" value="5' to 3' exonuclease, C-terminal subdomain"/>
    <property type="match status" value="1"/>
</dbReference>
<evidence type="ECO:0000256" key="2">
    <source>
        <dbReference type="ARBA" id="ARBA00022763"/>
    </source>
</evidence>
<keyword evidence="3 6" id="KW-0238">DNA-binding</keyword>
<dbReference type="Pfam" id="PF07499">
    <property type="entry name" value="RuvA_C"/>
    <property type="match status" value="1"/>
</dbReference>
<evidence type="ECO:0000256" key="6">
    <source>
        <dbReference type="HAMAP-Rule" id="MF_00031"/>
    </source>
</evidence>
<comment type="function">
    <text evidence="6">The RuvA-RuvB-RuvC complex processes Holliday junction (HJ) DNA during genetic recombination and DNA repair, while the RuvA-RuvB complex plays an important role in the rescue of blocked DNA replication forks via replication fork reversal (RFR). RuvA specifically binds to HJ cruciform DNA, conferring on it an open structure. The RuvB hexamer acts as an ATP-dependent pump, pulling dsDNA into and through the RuvAB complex. HJ branch migration allows RuvC to scan DNA until it finds its consensus sequence, where it cleaves and resolves the cruciform DNA.</text>
</comment>
<dbReference type="GO" id="GO:0003678">
    <property type="term" value="F:DNA helicase activity"/>
    <property type="evidence" value="ECO:0007669"/>
    <property type="project" value="UniProtKB-EC"/>
</dbReference>
<comment type="subcellular location">
    <subcellularLocation>
        <location evidence="6">Cytoplasm</location>
    </subcellularLocation>
</comment>
<keyword evidence="5 6" id="KW-0234">DNA repair</keyword>
<keyword evidence="8" id="KW-0378">Hydrolase</keyword>
<keyword evidence="1 6" id="KW-0963">Cytoplasm</keyword>
<evidence type="ECO:0000256" key="1">
    <source>
        <dbReference type="ARBA" id="ARBA00022490"/>
    </source>
</evidence>
<dbReference type="NCBIfam" id="TIGR00084">
    <property type="entry name" value="ruvA"/>
    <property type="match status" value="1"/>
</dbReference>
<keyword evidence="9" id="KW-1185">Reference proteome</keyword>
<dbReference type="SUPFAM" id="SSF50249">
    <property type="entry name" value="Nucleic acid-binding proteins"/>
    <property type="match status" value="1"/>
</dbReference>
<evidence type="ECO:0000259" key="7">
    <source>
        <dbReference type="SMART" id="SM00278"/>
    </source>
</evidence>
<dbReference type="SMART" id="SM00278">
    <property type="entry name" value="HhH1"/>
    <property type="match status" value="2"/>
</dbReference>
<dbReference type="RefSeq" id="WP_209510775.1">
    <property type="nucleotide sequence ID" value="NZ_JAGGKS010000002.1"/>
</dbReference>
<evidence type="ECO:0000313" key="8">
    <source>
        <dbReference type="EMBL" id="MBP1925022.1"/>
    </source>
</evidence>
<reference evidence="8 9" key="1">
    <citation type="submission" date="2021-03" db="EMBL/GenBank/DDBJ databases">
        <title>Genomic Encyclopedia of Type Strains, Phase IV (KMG-IV): sequencing the most valuable type-strain genomes for metagenomic binning, comparative biology and taxonomic classification.</title>
        <authorList>
            <person name="Goeker M."/>
        </authorList>
    </citation>
    <scope>NUCLEOTIDE SEQUENCE [LARGE SCALE GENOMIC DNA]</scope>
    <source>
        <strain evidence="8 9">DSM 24004</strain>
    </source>
</reference>
<comment type="similarity">
    <text evidence="6">Belongs to the RuvA family.</text>
</comment>
<name>A0ABS4GBG9_9FIRM</name>
<dbReference type="Pfam" id="PF01330">
    <property type="entry name" value="RuvA_N"/>
    <property type="match status" value="1"/>
</dbReference>
<comment type="caution">
    <text evidence="6">Lacks conserved residue(s) required for the propagation of feature annotation.</text>
</comment>
<keyword evidence="8" id="KW-0547">Nucleotide-binding</keyword>
<feature type="region of interest" description="Domain III" evidence="6">
    <location>
        <begin position="160"/>
        <end position="202"/>
    </location>
</feature>
<evidence type="ECO:0000256" key="3">
    <source>
        <dbReference type="ARBA" id="ARBA00023125"/>
    </source>
</evidence>
<dbReference type="Pfam" id="PF14520">
    <property type="entry name" value="HHH_5"/>
    <property type="match status" value="1"/>
</dbReference>
<dbReference type="Gene3D" id="1.10.8.10">
    <property type="entry name" value="DNA helicase RuvA subunit, C-terminal domain"/>
    <property type="match status" value="1"/>
</dbReference>
<comment type="caution">
    <text evidence="8">The sequence shown here is derived from an EMBL/GenBank/DDBJ whole genome shotgun (WGS) entry which is preliminary data.</text>
</comment>
<dbReference type="EMBL" id="JAGGKS010000002">
    <property type="protein sequence ID" value="MBP1925022.1"/>
    <property type="molecule type" value="Genomic_DNA"/>
</dbReference>
<dbReference type="InterPro" id="IPR036267">
    <property type="entry name" value="RuvA_C_sf"/>
</dbReference>
<feature type="domain" description="Helix-hairpin-helix DNA-binding motif class 1" evidence="7">
    <location>
        <begin position="107"/>
        <end position="126"/>
    </location>
</feature>
<accession>A0ABS4GBG9</accession>
<dbReference type="InterPro" id="IPR003583">
    <property type="entry name" value="Hlx-hairpin-Hlx_DNA-bd_motif"/>
</dbReference>
<protein>
    <recommendedName>
        <fullName evidence="6">Holliday junction branch migration complex subunit RuvA</fullName>
    </recommendedName>
</protein>
<dbReference type="HAMAP" id="MF_00031">
    <property type="entry name" value="DNA_HJ_migration_RuvA"/>
    <property type="match status" value="1"/>
</dbReference>
<evidence type="ECO:0000313" key="9">
    <source>
        <dbReference type="Proteomes" id="UP001519342"/>
    </source>
</evidence>
<gene>
    <name evidence="6" type="primary">ruvA</name>
    <name evidence="8" type="ORF">J2Z76_000879</name>
</gene>
<keyword evidence="2 6" id="KW-0227">DNA damage</keyword>
<dbReference type="SUPFAM" id="SSF47781">
    <property type="entry name" value="RuvA domain 2-like"/>
    <property type="match status" value="1"/>
</dbReference>
<keyword evidence="8" id="KW-0347">Helicase</keyword>
<dbReference type="InterPro" id="IPR012340">
    <property type="entry name" value="NA-bd_OB-fold"/>
</dbReference>
<comment type="domain">
    <text evidence="6">Has three domains with a flexible linker between the domains II and III and assumes an 'L' shape. Domain III is highly mobile and contacts RuvB.</text>
</comment>
<dbReference type="InterPro" id="IPR000085">
    <property type="entry name" value="RuvA"/>
</dbReference>
<dbReference type="InterPro" id="IPR010994">
    <property type="entry name" value="RuvA_2-like"/>
</dbReference>
<keyword evidence="4 6" id="KW-0233">DNA recombination</keyword>
<dbReference type="SUPFAM" id="SSF46929">
    <property type="entry name" value="DNA helicase RuvA subunit, C-terminal domain"/>
    <property type="match status" value="1"/>
</dbReference>
<dbReference type="Gene3D" id="2.40.50.140">
    <property type="entry name" value="Nucleic acid-binding proteins"/>
    <property type="match status" value="1"/>
</dbReference>
<dbReference type="GO" id="GO:0016787">
    <property type="term" value="F:hydrolase activity"/>
    <property type="evidence" value="ECO:0007669"/>
    <property type="project" value="UniProtKB-KW"/>
</dbReference>
<dbReference type="CDD" id="cd14332">
    <property type="entry name" value="UBA_RuvA_C"/>
    <property type="match status" value="1"/>
</dbReference>
<dbReference type="Proteomes" id="UP001519342">
    <property type="component" value="Unassembled WGS sequence"/>
</dbReference>
<evidence type="ECO:0000256" key="5">
    <source>
        <dbReference type="ARBA" id="ARBA00023204"/>
    </source>
</evidence>
<organism evidence="8 9">
    <name type="scientific">Sedimentibacter acidaminivorans</name>
    <dbReference type="NCBI Taxonomy" id="913099"/>
    <lineage>
        <taxon>Bacteria</taxon>
        <taxon>Bacillati</taxon>
        <taxon>Bacillota</taxon>
        <taxon>Tissierellia</taxon>
        <taxon>Sedimentibacter</taxon>
    </lineage>
</organism>
<evidence type="ECO:0000256" key="4">
    <source>
        <dbReference type="ARBA" id="ARBA00023172"/>
    </source>
</evidence>
<proteinExistence type="inferred from homology"/>
<comment type="subunit">
    <text evidence="6">Homotetramer. Forms an RuvA(8)-RuvB(12)-Holliday junction (HJ) complex. HJ DNA is sandwiched between 2 RuvA tetramers; dsDNA enters through RuvA and exits via RuvB. An RuvB hexamer assembles on each DNA strand where it exits the tetramer. Each RuvB hexamer is contacted by two RuvA subunits (via domain III) on 2 adjacent RuvB subunits; this complex drives branch migration. In the full resolvosome a probable DNA-RuvA(4)-RuvB(12)-RuvC(2) complex forms which resolves the HJ.</text>
</comment>
<sequence length="202" mass="22438">MISFIKGEIVKKGLDYLIVENNGIGYFINTSFSTLNMVKEGEKLLIYTYMHVREDILSLFGFLKQEEIDMFKKLISVSGVGPKAGLSILSTYDTNTIKAIILKDDSTKMSKVPGIGKKTASKIILELKDKVGTIESLDKDDYLLDEYVSTTSSDKESSSDVINALVALGFTQFEAKKALENIDIKGKSENEIIMELLKNINS</sequence>